<evidence type="ECO:0000259" key="6">
    <source>
        <dbReference type="PROSITE" id="PS50212"/>
    </source>
</evidence>
<dbReference type="SUPFAM" id="SSF109905">
    <property type="entry name" value="Surp module (SWAP domain)"/>
    <property type="match status" value="2"/>
</dbReference>
<dbReference type="EMBL" id="DF143017">
    <property type="protein sequence ID" value="GAA50156.1"/>
    <property type="molecule type" value="Genomic_DNA"/>
</dbReference>
<dbReference type="Gene3D" id="1.20.870.10">
    <property type="entry name" value="Son of sevenless (SoS) protein Chain: S domain 1"/>
    <property type="match status" value="1"/>
</dbReference>
<dbReference type="InterPro" id="IPR036964">
    <property type="entry name" value="RASGEF_cat_dom_sf"/>
</dbReference>
<keyword evidence="1 2" id="KW-0344">Guanine-nucleotide releasing factor</keyword>
<evidence type="ECO:0000313" key="7">
    <source>
        <dbReference type="EMBL" id="GAA50156.1"/>
    </source>
</evidence>
<protein>
    <submittedName>
        <fullName evidence="7">Son of sevenless homolog 1</fullName>
    </submittedName>
</protein>
<feature type="compositionally biased region" description="Low complexity" evidence="3">
    <location>
        <begin position="2139"/>
        <end position="2152"/>
    </location>
</feature>
<reference evidence="7" key="1">
    <citation type="journal article" date="2011" name="Genome Biol.">
        <title>The draft genome of the carcinogenic human liver fluke Clonorchis sinensis.</title>
        <authorList>
            <person name="Wang X."/>
            <person name="Chen W."/>
            <person name="Huang Y."/>
            <person name="Sun J."/>
            <person name="Men J."/>
            <person name="Liu H."/>
            <person name="Luo F."/>
            <person name="Guo L."/>
            <person name="Lv X."/>
            <person name="Deng C."/>
            <person name="Zhou C."/>
            <person name="Fan Y."/>
            <person name="Li X."/>
            <person name="Huang L."/>
            <person name="Hu Y."/>
            <person name="Liang C."/>
            <person name="Hu X."/>
            <person name="Xu J."/>
            <person name="Yu X."/>
        </authorList>
    </citation>
    <scope>NUCLEOTIDE SEQUENCE [LARGE SCALE GENOMIC DNA]</scope>
    <source>
        <strain evidence="7">Henan</strain>
    </source>
</reference>
<feature type="domain" description="N-terminal Ras-GEF" evidence="6">
    <location>
        <begin position="1489"/>
        <end position="1639"/>
    </location>
</feature>
<dbReference type="PROSITE" id="PS50128">
    <property type="entry name" value="SURP"/>
    <property type="match status" value="2"/>
</dbReference>
<evidence type="ECO:0000313" key="8">
    <source>
        <dbReference type="Proteomes" id="UP000008909"/>
    </source>
</evidence>
<feature type="domain" description="Ras-GEF" evidence="4">
    <location>
        <begin position="1716"/>
        <end position="2026"/>
    </location>
</feature>
<feature type="compositionally biased region" description="Low complexity" evidence="3">
    <location>
        <begin position="1304"/>
        <end position="1315"/>
    </location>
</feature>
<feature type="compositionally biased region" description="Polar residues" evidence="3">
    <location>
        <begin position="1427"/>
        <end position="1443"/>
    </location>
</feature>
<feature type="region of interest" description="Disordered" evidence="3">
    <location>
        <begin position="2205"/>
        <end position="2232"/>
    </location>
</feature>
<feature type="region of interest" description="Disordered" evidence="3">
    <location>
        <begin position="2080"/>
        <end position="2118"/>
    </location>
</feature>
<dbReference type="SUPFAM" id="SSF50729">
    <property type="entry name" value="PH domain-like"/>
    <property type="match status" value="1"/>
</dbReference>
<dbReference type="PANTHER" id="PTHR12323">
    <property type="entry name" value="SR-RELATED CTD ASSOCIATED FACTOR 6"/>
    <property type="match status" value="1"/>
</dbReference>
<dbReference type="GO" id="GO:0006396">
    <property type="term" value="P:RNA processing"/>
    <property type="evidence" value="ECO:0007669"/>
    <property type="project" value="InterPro"/>
</dbReference>
<dbReference type="InterPro" id="IPR009072">
    <property type="entry name" value="Histone-fold"/>
</dbReference>
<evidence type="ECO:0000256" key="1">
    <source>
        <dbReference type="ARBA" id="ARBA00022658"/>
    </source>
</evidence>
<feature type="domain" description="SURP motif" evidence="5">
    <location>
        <begin position="15"/>
        <end position="57"/>
    </location>
</feature>
<dbReference type="PROSITE" id="PS50212">
    <property type="entry name" value="RASGEF_NTER"/>
    <property type="match status" value="1"/>
</dbReference>
<reference key="2">
    <citation type="submission" date="2011-10" db="EMBL/GenBank/DDBJ databases">
        <title>The genome and transcriptome sequence of Clonorchis sinensis provide insights into the carcinogenic liver fluke.</title>
        <authorList>
            <person name="Wang X."/>
            <person name="Huang Y."/>
            <person name="Chen W."/>
            <person name="Liu H."/>
            <person name="Guo L."/>
            <person name="Chen Y."/>
            <person name="Luo F."/>
            <person name="Zhou W."/>
            <person name="Sun J."/>
            <person name="Mao Q."/>
            <person name="Liang P."/>
            <person name="Zhou C."/>
            <person name="Tian Y."/>
            <person name="Men J."/>
            <person name="Lv X."/>
            <person name="Huang L."/>
            <person name="Zhou J."/>
            <person name="Hu Y."/>
            <person name="Li R."/>
            <person name="Zhang F."/>
            <person name="Lei H."/>
            <person name="Li X."/>
            <person name="Hu X."/>
            <person name="Liang C."/>
            <person name="Xu J."/>
            <person name="Wu Z."/>
            <person name="Yu X."/>
        </authorList>
    </citation>
    <scope>NUCLEOTIDE SEQUENCE</scope>
    <source>
        <strain>Henan</strain>
    </source>
</reference>
<dbReference type="GO" id="GO:0048471">
    <property type="term" value="C:perinuclear region of cytoplasm"/>
    <property type="evidence" value="ECO:0007669"/>
    <property type="project" value="TreeGrafter"/>
</dbReference>
<dbReference type="GO" id="GO:0005085">
    <property type="term" value="F:guanyl-nucleotide exchange factor activity"/>
    <property type="evidence" value="ECO:0007669"/>
    <property type="project" value="UniProtKB-KW"/>
</dbReference>
<dbReference type="GO" id="GO:0006874">
    <property type="term" value="P:intracellular calcium ion homeostasis"/>
    <property type="evidence" value="ECO:0007669"/>
    <property type="project" value="TreeGrafter"/>
</dbReference>
<dbReference type="PROSITE" id="PS50009">
    <property type="entry name" value="RASGEF_CAT"/>
    <property type="match status" value="1"/>
</dbReference>
<feature type="region of interest" description="Disordered" evidence="3">
    <location>
        <begin position="1296"/>
        <end position="1324"/>
    </location>
</feature>
<feature type="region of interest" description="Disordered" evidence="3">
    <location>
        <begin position="1033"/>
        <end position="1061"/>
    </location>
</feature>
<dbReference type="InterPro" id="IPR048324">
    <property type="entry name" value="ZSWIM1-3_RNaseH-like"/>
</dbReference>
<dbReference type="SUPFAM" id="SSF48366">
    <property type="entry name" value="Ras GEF"/>
    <property type="match status" value="1"/>
</dbReference>
<evidence type="ECO:0000256" key="2">
    <source>
        <dbReference type="PROSITE-ProRule" id="PRU00168"/>
    </source>
</evidence>
<dbReference type="CDD" id="cd06224">
    <property type="entry name" value="REM"/>
    <property type="match status" value="1"/>
</dbReference>
<dbReference type="GO" id="GO:0007264">
    <property type="term" value="P:small GTPase-mediated signal transduction"/>
    <property type="evidence" value="ECO:0007669"/>
    <property type="project" value="InterPro"/>
</dbReference>
<dbReference type="Gene3D" id="1.10.10.790">
    <property type="entry name" value="Surp module"/>
    <property type="match status" value="2"/>
</dbReference>
<dbReference type="SMART" id="SM00147">
    <property type="entry name" value="RasGEF"/>
    <property type="match status" value="1"/>
</dbReference>
<dbReference type="SMART" id="SM00229">
    <property type="entry name" value="RasGEFN"/>
    <property type="match status" value="1"/>
</dbReference>
<dbReference type="Pfam" id="PF01805">
    <property type="entry name" value="Surp"/>
    <property type="match status" value="2"/>
</dbReference>
<feature type="compositionally biased region" description="Polar residues" evidence="3">
    <location>
        <begin position="2086"/>
        <end position="2097"/>
    </location>
</feature>
<dbReference type="InterPro" id="IPR000061">
    <property type="entry name" value="Surp"/>
</dbReference>
<dbReference type="Gene3D" id="1.10.840.10">
    <property type="entry name" value="Ras guanine-nucleotide exchange factors catalytic domain"/>
    <property type="match status" value="1"/>
</dbReference>
<feature type="compositionally biased region" description="Low complexity" evidence="3">
    <location>
        <begin position="2206"/>
        <end position="2219"/>
    </location>
</feature>
<dbReference type="Pfam" id="PF21056">
    <property type="entry name" value="ZSWIM1-3_RNaseH-like"/>
    <property type="match status" value="1"/>
</dbReference>
<sequence>MAAPAPPSDLEQRNIIDKLAEFVARNGQDFESLTKEKQRENPKFAFLQGGDYYDYYKYKVEDFRKHWQDQRPYKENYQQMAAPAPPSDLEQRNIIDKLAEFVARNGQDFESLTKEKQRENPKFAFLQGGDYYDYYKYKVEDFRKHWQDQRPYKENYQQLLDKGNLPYVCREAVVTSIYKTGDRLSPDSYKLNRLPRIPCTVTKRILKRAIFNQPINQFISYKPCTIGTLVPAATVSITGKRECGTYNEALEAKILFQFHVYFCGRLDILWPQRHCPQMDVDAEKQWSLDWHLPLKEEKYKLYTSLITDGIGVGRSVVHAFVESEQFAPMRKLFGLFKETVGEHYPSRAFMMDKLAAQMRAARVVFSCDVMLCYLHIRKAIRSIVQLTESFPENLVNKLAVPCKHRWTIADVSELAVRRRQSSAYCQLQCSAKIDYPPGGYPLEGAAKLHNLNHPILDVEARWNLEYAATLIDRNGEGSHRKCRGHAFTDLVTQAAKTTILPLVLCRQFWQMSTAISRQTSTVSLVSQNSVQLEAVVLVQYLNRYKEVLQVGCERVLKSKYDDILRRGHTTSCSGDAISSALFGPRTPPETTVTASDGRPLFTHRRLDTEAREALVHHLIELLATIILPDPPQSMNEVDNKIAGGLPSIPDKMMPTEADVEQYRELALKKRKGALHLPVKEIYMALKEFNGRFSFVVCLYIVAIAEHIIGQFLQAAICYEEKALTADVIRASTVEALFRTYRDHMRNRRKLFETRLANMFPQDYDKCVDELYTFLHTSLDQLNLLLRVFREPVLMHSTDDQSQEDHAHVIFGSLLDLYNNLRIFMESLDSEEEDITGSILEEPAVRCAPPSQPADASVTMGLGSVSSERFSFPDLLDPANTSSTSVGRPIREKESCTDHPNSRCRLVGISLIELAEDDSLHMFSQYATTLLNFFSRDRIWALIDNGTLVPVLCRLSRTILHTIFRYKTLHHLAYDDEDRARLNEVLSMLTKTRSSLERDLSKHPWVCLQLTRLISTGHLGGQFRSLYMDLLAGPNTPPSPSNRNIPSSPSNTTGSNGHSSPGVTGTQGFHVFGFPATSASTDSIPSQQCVKADEIERLLGGREKLLSSTSGKSVMGDFVLEGRIHLMTESKRSSVEQIAYLFTGILFICKWQERRSALNPGSGQLQVLRVKHRIPLDAIHVNDIPPLVQPNLPAHVGNSGTITSSAVGAAVLAAASTGHGAVQHMAVGLAHPEFPNSSISNLIVSGMNGSITSQASLATIGGHGLAAYPYTFELEFVSSPVAGTLQSAGGIAVENRPCCQHSRQSSPSKSNNTTSSGVDADDLVPNSECSVTANTTLACSCFPSGSQVRRIWLAFRTPEEKADWMASLLSIQWHRFAQPDTSENVVFDSPSSVYPNENVCEFPDSLDSSEEGIDGDDEVLSEAEDFLDNSTSVPSAQSPSQLGNPNEDKHSPNLTTITVTSMNHPGPSHPFGGYGTVSSRTTSAGYSPLLHPQIRMATLEKLIERLTYPTYFDARLVNTFLLAYRRVTTPETFLEMLIERFRVPDPEFLPEEYEFDESKGQLESPAQHMLKRFRSGYKKRVQTRVLMVLSRWVRSQRYFQNDFLPNHDLRRRLSEFLASIQVRHLSACVRRIQQYLQTHAQELPPDLASDTNVPHLALEGYTGVNIRRAGSLSSPVRSTTDSSAESTGLDITAVRSSFQHLRNIQDKISDLHLLIIHPYRLAEQVTLYEWELYRAVQFWEVEGRDRVGNSTPNLDRSKRFSNRFRNWLVYAILAEPHMEDRCVAIKRVIDLMLIMERMNNLQGSQEAKSALISASVFRLRRSFEAIERNKHYREVVARLRRENTFGTKARQKSPFQSSSSSTGANQTSLFGLHTTLTSLDKPSSNAGLSQSIPTGVLGLPFATRSSKAHERRIKALEKQHASGTAYLPCVPFIAAGVMTRLIHLDLRHPDTITTNSGAVLINCWKHQQLAEVVERYLAFQRIPYSFEVKPDIRRRLEHLDPLEMAGTSSESEFEARMYELSMAYEPRDSESVQENLVSAMDRRLSKEAIEASNLLSTRPLKERMSLHSIFIFEAAIHSASTRGRGPTKSQLRQRSVAKTSSSQQSTCSTDSFEHSSYPLQSTPHVQHRYLPLPSSDVVGSASSIHSSASPGGVHQHSMSDSLVLSSPKCFPLNASSPSYHQQTLSAVDVLSHRTLDLSPPVTPLCTANHSSHGSARAHSSLPPPLPPHERANNIHSMLPTSFREQQHARRREQL</sequence>
<feature type="compositionally biased region" description="Low complexity" evidence="3">
    <location>
        <begin position="2098"/>
        <end position="2109"/>
    </location>
</feature>
<dbReference type="GO" id="GO:0003723">
    <property type="term" value="F:RNA binding"/>
    <property type="evidence" value="ECO:0007669"/>
    <property type="project" value="InterPro"/>
</dbReference>
<dbReference type="SMART" id="SM00648">
    <property type="entry name" value="SWAP"/>
    <property type="match status" value="2"/>
</dbReference>
<name>G7YB22_CLOSI</name>
<evidence type="ECO:0000256" key="3">
    <source>
        <dbReference type="SAM" id="MobiDB-lite"/>
    </source>
</evidence>
<dbReference type="Proteomes" id="UP000008909">
    <property type="component" value="Unassembled WGS sequence"/>
</dbReference>
<accession>G7YB22</accession>
<dbReference type="Pfam" id="PF00618">
    <property type="entry name" value="RasGEF_N"/>
    <property type="match status" value="1"/>
</dbReference>
<feature type="compositionally biased region" description="Low complexity" evidence="3">
    <location>
        <begin position="1040"/>
        <end position="1052"/>
    </location>
</feature>
<dbReference type="GO" id="GO:0046982">
    <property type="term" value="F:protein heterodimerization activity"/>
    <property type="evidence" value="ECO:0007669"/>
    <property type="project" value="InterPro"/>
</dbReference>
<organism evidence="7 8">
    <name type="scientific">Clonorchis sinensis</name>
    <name type="common">Chinese liver fluke</name>
    <dbReference type="NCBI Taxonomy" id="79923"/>
    <lineage>
        <taxon>Eukaryota</taxon>
        <taxon>Metazoa</taxon>
        <taxon>Spiralia</taxon>
        <taxon>Lophotrochozoa</taxon>
        <taxon>Platyhelminthes</taxon>
        <taxon>Trematoda</taxon>
        <taxon>Digenea</taxon>
        <taxon>Opisthorchiida</taxon>
        <taxon>Opisthorchiata</taxon>
        <taxon>Opisthorchiidae</taxon>
        <taxon>Clonorchis</taxon>
    </lineage>
</organism>
<proteinExistence type="predicted"/>
<dbReference type="InterPro" id="IPR000651">
    <property type="entry name" value="Ras-like_Gua-exchang_fac_N"/>
</dbReference>
<dbReference type="PANTHER" id="PTHR12323:SF0">
    <property type="entry name" value="CALCIUM HOMEOSTASIS ENDOPLASMIC RETICULUM PROTEIN"/>
    <property type="match status" value="1"/>
</dbReference>
<keyword evidence="8" id="KW-1185">Reference proteome</keyword>
<feature type="domain" description="SURP motif" evidence="5">
    <location>
        <begin position="94"/>
        <end position="136"/>
    </location>
</feature>
<dbReference type="InterPro" id="IPR035967">
    <property type="entry name" value="SWAP/Surp_sf"/>
</dbReference>
<dbReference type="InterPro" id="IPR001895">
    <property type="entry name" value="RASGEF_cat_dom"/>
</dbReference>
<dbReference type="Gene3D" id="1.10.20.10">
    <property type="entry name" value="Histone, subunit A"/>
    <property type="match status" value="1"/>
</dbReference>
<gene>
    <name evidence="7" type="ORF">CLF_104133</name>
</gene>
<evidence type="ECO:0000259" key="5">
    <source>
        <dbReference type="PROSITE" id="PS50128"/>
    </source>
</evidence>
<evidence type="ECO:0000259" key="4">
    <source>
        <dbReference type="PROSITE" id="PS50009"/>
    </source>
</evidence>
<dbReference type="Pfam" id="PF00617">
    <property type="entry name" value="RasGEF"/>
    <property type="match status" value="1"/>
</dbReference>
<feature type="region of interest" description="Disordered" evidence="3">
    <location>
        <begin position="1426"/>
        <end position="1455"/>
    </location>
</feature>
<feature type="region of interest" description="Disordered" evidence="3">
    <location>
        <begin position="2139"/>
        <end position="2158"/>
    </location>
</feature>
<dbReference type="InterPro" id="IPR023578">
    <property type="entry name" value="Ras_GEF_dom_sf"/>
</dbReference>